<evidence type="ECO:0000313" key="5">
    <source>
        <dbReference type="Proteomes" id="UP001501358"/>
    </source>
</evidence>
<proteinExistence type="predicted"/>
<feature type="region of interest" description="Disordered" evidence="1">
    <location>
        <begin position="286"/>
        <end position="411"/>
    </location>
</feature>
<evidence type="ECO:0000259" key="3">
    <source>
        <dbReference type="Pfam" id="PF18915"/>
    </source>
</evidence>
<feature type="compositionally biased region" description="Gly residues" evidence="1">
    <location>
        <begin position="322"/>
        <end position="340"/>
    </location>
</feature>
<comment type="caution">
    <text evidence="4">The sequence shown here is derived from an EMBL/GenBank/DDBJ whole genome shotgun (WGS) entry which is preliminary data.</text>
</comment>
<gene>
    <name evidence="4" type="ORF">GCM10010406_40960</name>
</gene>
<keyword evidence="2" id="KW-0812">Transmembrane</keyword>
<dbReference type="InterPro" id="IPR043725">
    <property type="entry name" value="DUF5667"/>
</dbReference>
<evidence type="ECO:0000313" key="4">
    <source>
        <dbReference type="EMBL" id="GAA2500239.1"/>
    </source>
</evidence>
<organism evidence="4 5">
    <name type="scientific">Streptomyces thermolineatus</name>
    <dbReference type="NCBI Taxonomy" id="44033"/>
    <lineage>
        <taxon>Bacteria</taxon>
        <taxon>Bacillati</taxon>
        <taxon>Actinomycetota</taxon>
        <taxon>Actinomycetes</taxon>
        <taxon>Kitasatosporales</taxon>
        <taxon>Streptomycetaceae</taxon>
        <taxon>Streptomyces</taxon>
    </lineage>
</organism>
<feature type="compositionally biased region" description="Gly residues" evidence="1">
    <location>
        <begin position="353"/>
        <end position="362"/>
    </location>
</feature>
<protein>
    <submittedName>
        <fullName evidence="4">DUF5667 domain-containing protein</fullName>
    </submittedName>
</protein>
<keyword evidence="5" id="KW-1185">Reference proteome</keyword>
<feature type="compositionally biased region" description="Gly residues" evidence="1">
    <location>
        <begin position="402"/>
        <end position="411"/>
    </location>
</feature>
<feature type="transmembrane region" description="Helical" evidence="2">
    <location>
        <begin position="123"/>
        <end position="143"/>
    </location>
</feature>
<reference evidence="5" key="1">
    <citation type="journal article" date="2019" name="Int. J. Syst. Evol. Microbiol.">
        <title>The Global Catalogue of Microorganisms (GCM) 10K type strain sequencing project: providing services to taxonomists for standard genome sequencing and annotation.</title>
        <authorList>
            <consortium name="The Broad Institute Genomics Platform"/>
            <consortium name="The Broad Institute Genome Sequencing Center for Infectious Disease"/>
            <person name="Wu L."/>
            <person name="Ma J."/>
        </authorList>
    </citation>
    <scope>NUCLEOTIDE SEQUENCE [LARGE SCALE GENOMIC DNA]</scope>
    <source>
        <strain evidence="5">JCM 6307</strain>
    </source>
</reference>
<dbReference type="EMBL" id="BAAATA010000027">
    <property type="protein sequence ID" value="GAA2500239.1"/>
    <property type="molecule type" value="Genomic_DNA"/>
</dbReference>
<keyword evidence="2" id="KW-0472">Membrane</keyword>
<dbReference type="Pfam" id="PF18915">
    <property type="entry name" value="DUF5667"/>
    <property type="match status" value="1"/>
</dbReference>
<feature type="compositionally biased region" description="Acidic residues" evidence="1">
    <location>
        <begin position="373"/>
        <end position="389"/>
    </location>
</feature>
<keyword evidence="2" id="KW-1133">Transmembrane helix</keyword>
<feature type="compositionally biased region" description="Low complexity" evidence="1">
    <location>
        <begin position="292"/>
        <end position="306"/>
    </location>
</feature>
<name>A0ABP5ZKF3_9ACTN</name>
<evidence type="ECO:0000256" key="1">
    <source>
        <dbReference type="SAM" id="MobiDB-lite"/>
    </source>
</evidence>
<dbReference type="Proteomes" id="UP001501358">
    <property type="component" value="Unassembled WGS sequence"/>
</dbReference>
<evidence type="ECO:0000256" key="2">
    <source>
        <dbReference type="SAM" id="Phobius"/>
    </source>
</evidence>
<feature type="domain" description="DUF5667" evidence="3">
    <location>
        <begin position="147"/>
        <end position="238"/>
    </location>
</feature>
<feature type="region of interest" description="Disordered" evidence="1">
    <location>
        <begin position="18"/>
        <end position="45"/>
    </location>
</feature>
<feature type="compositionally biased region" description="Basic and acidic residues" evidence="1">
    <location>
        <begin position="18"/>
        <end position="31"/>
    </location>
</feature>
<dbReference type="RefSeq" id="WP_344384634.1">
    <property type="nucleotide sequence ID" value="NZ_BAAATA010000027.1"/>
</dbReference>
<accession>A0ABP5ZKF3</accession>
<sequence length="411" mass="42096">MITNATAHRRAAAFARALEDRGADRAEEKAAESPARAATDGPEAERDRMVALAEALGSVPAPELAAEVKTVQRARLVAAMEAAFAEGAFESDGTVPEQRGGRAVRRPAGLHRYRPRTRWGRRLAAGGLSVGVAASAFGGMAVASTDALPGDTLYGLKRGMEDLRLDLADDGTDRGRLHLDLASTRMQEARRLMDRARVGELDDESVQEVGRTLTNMHDEAAEGHRLLSDAYRRDGSLKPIESLSAFSTVQSGAWADLRDRLPDRLAPVRDQVSSVLDAIERDVAPLQSLLPTPSSTGDGSSTRTGGAPQSPDAGTPSPSGTGPSGTPGGNGPDGSGTGEPDGGDSSGSAAPGGEDGGTGGGLLDPPALPGTGEDGDEPSDGGNTEEPDAEITLPPLLPGLLPGLGIGGGDD</sequence>